<dbReference type="PANTHER" id="PTHR43283">
    <property type="entry name" value="BETA-LACTAMASE-RELATED"/>
    <property type="match status" value="1"/>
</dbReference>
<gene>
    <name evidence="2" type="ORF">METZ01_LOCUS56483</name>
</gene>
<feature type="non-terminal residue" evidence="2">
    <location>
        <position position="1"/>
    </location>
</feature>
<dbReference type="Gene3D" id="3.40.710.10">
    <property type="entry name" value="DD-peptidase/beta-lactamase superfamily"/>
    <property type="match status" value="1"/>
</dbReference>
<dbReference type="Pfam" id="PF00144">
    <property type="entry name" value="Beta-lactamase"/>
    <property type="match status" value="1"/>
</dbReference>
<dbReference type="EMBL" id="UINC01003131">
    <property type="protein sequence ID" value="SVA03629.1"/>
    <property type="molecule type" value="Genomic_DNA"/>
</dbReference>
<protein>
    <recommendedName>
        <fullName evidence="1">Beta-lactamase-related domain-containing protein</fullName>
    </recommendedName>
</protein>
<evidence type="ECO:0000313" key="2">
    <source>
        <dbReference type="EMBL" id="SVA03629.1"/>
    </source>
</evidence>
<sequence>VTLVSPETGRPRPTVLEALPEPLTAAEHGLMVGVPVPADKRVHHGNWTAWPNIRWALTHMDELRASGRISRGPGPVDPLPPTEPAETGIDLDGLAIDNGSGGSWTLDEMLHCTYTDAFLVLHRGRVVDERYFNGMGRSTRHGMFSMTKTFTGILALLAVEDGAMGLDDPVVDHVPELADTAYAPTTVRNLLDMTDGIRFVEDYADNGSDIHRYAVAMAFTPAPEDWDGPDGIHEAILRFQARSEVPGAVFLYKSVTTDVLAWVTARATGRRWIDGVSEGIWGPMGAEEDAMVILDNHGIAVSSGGMSCTVRDLARFGRMLGRSGRVGEGADERQVIPTAVADDLVAGGTPYPGSGGGYPTREGWTFHRQCWNLQGVMGAFMPMGVHGQRLFCHPGKDLVVAKFGSHPVTGNVFTDVTHESLYRQLLERC</sequence>
<name>A0A381SJM6_9ZZZZ</name>
<proteinExistence type="predicted"/>
<dbReference type="InterPro" id="IPR012338">
    <property type="entry name" value="Beta-lactam/transpept-like"/>
</dbReference>
<dbReference type="AlphaFoldDB" id="A0A381SJM6"/>
<organism evidence="2">
    <name type="scientific">marine metagenome</name>
    <dbReference type="NCBI Taxonomy" id="408172"/>
    <lineage>
        <taxon>unclassified sequences</taxon>
        <taxon>metagenomes</taxon>
        <taxon>ecological metagenomes</taxon>
    </lineage>
</organism>
<dbReference type="InterPro" id="IPR050789">
    <property type="entry name" value="Diverse_Enzym_Activities"/>
</dbReference>
<dbReference type="InterPro" id="IPR001466">
    <property type="entry name" value="Beta-lactam-related"/>
</dbReference>
<dbReference type="SUPFAM" id="SSF56601">
    <property type="entry name" value="beta-lactamase/transpeptidase-like"/>
    <property type="match status" value="1"/>
</dbReference>
<reference evidence="2" key="1">
    <citation type="submission" date="2018-05" db="EMBL/GenBank/DDBJ databases">
        <authorList>
            <person name="Lanie J.A."/>
            <person name="Ng W.-L."/>
            <person name="Kazmierczak K.M."/>
            <person name="Andrzejewski T.M."/>
            <person name="Davidsen T.M."/>
            <person name="Wayne K.J."/>
            <person name="Tettelin H."/>
            <person name="Glass J.I."/>
            <person name="Rusch D."/>
            <person name="Podicherti R."/>
            <person name="Tsui H.-C.T."/>
            <person name="Winkler M.E."/>
        </authorList>
    </citation>
    <scope>NUCLEOTIDE SEQUENCE</scope>
</reference>
<accession>A0A381SJM6</accession>
<feature type="domain" description="Beta-lactamase-related" evidence="1">
    <location>
        <begin position="117"/>
        <end position="403"/>
    </location>
</feature>
<evidence type="ECO:0000259" key="1">
    <source>
        <dbReference type="Pfam" id="PF00144"/>
    </source>
</evidence>
<dbReference type="PANTHER" id="PTHR43283:SF7">
    <property type="entry name" value="BETA-LACTAMASE-RELATED DOMAIN-CONTAINING PROTEIN"/>
    <property type="match status" value="1"/>
</dbReference>